<evidence type="ECO:0000259" key="2">
    <source>
        <dbReference type="Pfam" id="PF08585"/>
    </source>
</evidence>
<dbReference type="InterPro" id="IPR042470">
    <property type="entry name" value="RMI1_N_C_sf"/>
</dbReference>
<keyword evidence="4" id="KW-1185">Reference proteome</keyword>
<dbReference type="AlphaFoldDB" id="A0A642VA80"/>
<dbReference type="InterPro" id="IPR013894">
    <property type="entry name" value="RMI1_OB"/>
</dbReference>
<feature type="compositionally biased region" description="Low complexity" evidence="1">
    <location>
        <begin position="80"/>
        <end position="93"/>
    </location>
</feature>
<reference evidence="3" key="1">
    <citation type="journal article" date="2019" name="G3 (Bethesda)">
        <title>Genome Assemblies of Two Rare Opportunistic Yeast Pathogens: Diutina rugosa (syn. Candida rugosa) and Trichomonascus ciferrii (syn. Candida ciferrii).</title>
        <authorList>
            <person name="Mixao V."/>
            <person name="Saus E."/>
            <person name="Hansen A.P."/>
            <person name="Lass-Florl C."/>
            <person name="Gabaldon T."/>
        </authorList>
    </citation>
    <scope>NUCLEOTIDE SEQUENCE</scope>
    <source>
        <strain evidence="3">CBS 4856</strain>
    </source>
</reference>
<dbReference type="OrthoDB" id="341511at2759"/>
<proteinExistence type="predicted"/>
<evidence type="ECO:0000313" key="4">
    <source>
        <dbReference type="Proteomes" id="UP000761534"/>
    </source>
</evidence>
<sequence length="212" mass="23353">MVANVLEVDLSKHRPEELEYPTEQVRAAGRNSFPGESEGLVKGPVLVQLVDIMDISKSKYNILRALEDDTVEADPDEEVTNTTAATTNGNAARGGRRRRIAEARADEEEGGEDAGGNASSSVASKPKATFKVVFQDKNGKLMYGLEVFKNPEFNMDLPLGSKWILNDTNLRRDVLILKGSSLTYLGGGIPEMEHGRREKLILRLKERLGIEN</sequence>
<name>A0A642VA80_9ASCO</name>
<evidence type="ECO:0000313" key="3">
    <source>
        <dbReference type="EMBL" id="KAA8916731.1"/>
    </source>
</evidence>
<feature type="domain" description="RecQ mediated genome instability protein 1 OB-fold" evidence="2">
    <location>
        <begin position="36"/>
        <end position="199"/>
    </location>
</feature>
<feature type="region of interest" description="Disordered" evidence="1">
    <location>
        <begin position="73"/>
        <end position="122"/>
    </location>
</feature>
<dbReference type="EMBL" id="SWFS01000084">
    <property type="protein sequence ID" value="KAA8916731.1"/>
    <property type="molecule type" value="Genomic_DNA"/>
</dbReference>
<dbReference type="Pfam" id="PF08585">
    <property type="entry name" value="RMI1_N_C"/>
    <property type="match status" value="1"/>
</dbReference>
<organism evidence="3 4">
    <name type="scientific">Trichomonascus ciferrii</name>
    <dbReference type="NCBI Taxonomy" id="44093"/>
    <lineage>
        <taxon>Eukaryota</taxon>
        <taxon>Fungi</taxon>
        <taxon>Dikarya</taxon>
        <taxon>Ascomycota</taxon>
        <taxon>Saccharomycotina</taxon>
        <taxon>Dipodascomycetes</taxon>
        <taxon>Dipodascales</taxon>
        <taxon>Trichomonascaceae</taxon>
        <taxon>Trichomonascus</taxon>
        <taxon>Trichomonascus ciferrii complex</taxon>
    </lineage>
</organism>
<evidence type="ECO:0000256" key="1">
    <source>
        <dbReference type="SAM" id="MobiDB-lite"/>
    </source>
</evidence>
<protein>
    <recommendedName>
        <fullName evidence="2">RecQ mediated genome instability protein 1 OB-fold domain-containing protein</fullName>
    </recommendedName>
</protein>
<dbReference type="Proteomes" id="UP000761534">
    <property type="component" value="Unassembled WGS sequence"/>
</dbReference>
<gene>
    <name evidence="3" type="ORF">TRICI_001127</name>
</gene>
<dbReference type="VEuPathDB" id="FungiDB:TRICI_001127"/>
<comment type="caution">
    <text evidence="3">The sequence shown here is derived from an EMBL/GenBank/DDBJ whole genome shotgun (WGS) entry which is preliminary data.</text>
</comment>
<accession>A0A642VA80</accession>
<dbReference type="Gene3D" id="2.40.50.770">
    <property type="entry name" value="RecQ-mediated genome instability protein Rmi1, C-terminal domain"/>
    <property type="match status" value="1"/>
</dbReference>